<reference evidence="2" key="1">
    <citation type="submission" date="2016-11" db="UniProtKB">
        <authorList>
            <consortium name="WormBaseParasite"/>
        </authorList>
    </citation>
    <scope>IDENTIFICATION</scope>
</reference>
<dbReference type="Proteomes" id="UP000095283">
    <property type="component" value="Unplaced"/>
</dbReference>
<dbReference type="WBParaSite" id="Hba_19415">
    <property type="protein sequence ID" value="Hba_19415"/>
    <property type="gene ID" value="Hba_19415"/>
</dbReference>
<organism evidence="1 2">
    <name type="scientific">Heterorhabditis bacteriophora</name>
    <name type="common">Entomopathogenic nematode worm</name>
    <dbReference type="NCBI Taxonomy" id="37862"/>
    <lineage>
        <taxon>Eukaryota</taxon>
        <taxon>Metazoa</taxon>
        <taxon>Ecdysozoa</taxon>
        <taxon>Nematoda</taxon>
        <taxon>Chromadorea</taxon>
        <taxon>Rhabditida</taxon>
        <taxon>Rhabditina</taxon>
        <taxon>Rhabditomorpha</taxon>
        <taxon>Strongyloidea</taxon>
        <taxon>Heterorhabditidae</taxon>
        <taxon>Heterorhabditis</taxon>
    </lineage>
</organism>
<dbReference type="PROSITE" id="PS51257">
    <property type="entry name" value="PROKAR_LIPOPROTEIN"/>
    <property type="match status" value="1"/>
</dbReference>
<evidence type="ECO:0000313" key="1">
    <source>
        <dbReference type="Proteomes" id="UP000095283"/>
    </source>
</evidence>
<keyword evidence="1" id="KW-1185">Reference proteome</keyword>
<protein>
    <submittedName>
        <fullName evidence="2">Secreted protein</fullName>
    </submittedName>
</protein>
<sequence>MLAGCKYGTFVCVTLLSCFQTFAATQLIGSSINCRFTFD</sequence>
<dbReference type="AlphaFoldDB" id="A0A1I7XPK7"/>
<accession>A0A1I7XPK7</accession>
<evidence type="ECO:0000313" key="2">
    <source>
        <dbReference type="WBParaSite" id="Hba_19415"/>
    </source>
</evidence>
<proteinExistence type="predicted"/>
<name>A0A1I7XPK7_HETBA</name>